<dbReference type="AlphaFoldDB" id="A0A2I0WEB6"/>
<dbReference type="EMBL" id="KZ502704">
    <property type="protein sequence ID" value="PKU73962.1"/>
    <property type="molecule type" value="Genomic_DNA"/>
</dbReference>
<dbReference type="PANTHER" id="PTHR11439:SF463">
    <property type="entry name" value="REVERSE TRANSCRIPTASE TY1_COPIA-TYPE DOMAIN-CONTAINING PROTEIN"/>
    <property type="match status" value="1"/>
</dbReference>
<feature type="domain" description="Retrovirus-related Pol polyprotein from transposon TNT 1-94-like beta-barrel" evidence="1">
    <location>
        <begin position="1"/>
        <end position="70"/>
    </location>
</feature>
<dbReference type="InterPro" id="IPR054722">
    <property type="entry name" value="PolX-like_BBD"/>
</dbReference>
<accession>A0A2I0WEB6</accession>
<organism evidence="2 3">
    <name type="scientific">Dendrobium catenatum</name>
    <dbReference type="NCBI Taxonomy" id="906689"/>
    <lineage>
        <taxon>Eukaryota</taxon>
        <taxon>Viridiplantae</taxon>
        <taxon>Streptophyta</taxon>
        <taxon>Embryophyta</taxon>
        <taxon>Tracheophyta</taxon>
        <taxon>Spermatophyta</taxon>
        <taxon>Magnoliopsida</taxon>
        <taxon>Liliopsida</taxon>
        <taxon>Asparagales</taxon>
        <taxon>Orchidaceae</taxon>
        <taxon>Epidendroideae</taxon>
        <taxon>Malaxideae</taxon>
        <taxon>Dendrobiinae</taxon>
        <taxon>Dendrobium</taxon>
    </lineage>
</organism>
<sequence>MTPDESLFTQIDKSVCAKIKLGNGELVEASGKGTIAIKTNEGTRHIRDVLLVPSLDQSLLSVGQMMQNGYSLHFEGDICIILDLKKDNQVVAKVRMKDGRNFPITLIYCDNNSAIAMAKNPVFHNRTKHIAIKYHYLREVEAKGEIKLIHCKSEEQLADIFTKALSRDKFQKLRDKLGVTKMSSKEEY</sequence>
<name>A0A2I0WEB6_9ASPA</name>
<keyword evidence="3" id="KW-1185">Reference proteome</keyword>
<evidence type="ECO:0000313" key="2">
    <source>
        <dbReference type="EMBL" id="PKU73962.1"/>
    </source>
</evidence>
<dbReference type="Proteomes" id="UP000233837">
    <property type="component" value="Unassembled WGS sequence"/>
</dbReference>
<reference evidence="2 3" key="2">
    <citation type="journal article" date="2017" name="Nature">
        <title>The Apostasia genome and the evolution of orchids.</title>
        <authorList>
            <person name="Zhang G.Q."/>
            <person name="Liu K.W."/>
            <person name="Li Z."/>
            <person name="Lohaus R."/>
            <person name="Hsiao Y.Y."/>
            <person name="Niu S.C."/>
            <person name="Wang J.Y."/>
            <person name="Lin Y.C."/>
            <person name="Xu Q."/>
            <person name="Chen L.J."/>
            <person name="Yoshida K."/>
            <person name="Fujiwara S."/>
            <person name="Wang Z.W."/>
            <person name="Zhang Y.Q."/>
            <person name="Mitsuda N."/>
            <person name="Wang M."/>
            <person name="Liu G.H."/>
            <person name="Pecoraro L."/>
            <person name="Huang H.X."/>
            <person name="Xiao X.J."/>
            <person name="Lin M."/>
            <person name="Wu X.Y."/>
            <person name="Wu W.L."/>
            <person name="Chen Y.Y."/>
            <person name="Chang S.B."/>
            <person name="Sakamoto S."/>
            <person name="Ohme-Takagi M."/>
            <person name="Yagi M."/>
            <person name="Zeng S.J."/>
            <person name="Shen C.Y."/>
            <person name="Yeh C.M."/>
            <person name="Luo Y.B."/>
            <person name="Tsai W.C."/>
            <person name="Van de Peer Y."/>
            <person name="Liu Z.J."/>
        </authorList>
    </citation>
    <scope>NUCLEOTIDE SEQUENCE [LARGE SCALE GENOMIC DNA]</scope>
    <source>
        <tissue evidence="2">The whole plant</tissue>
    </source>
</reference>
<evidence type="ECO:0000259" key="1">
    <source>
        <dbReference type="Pfam" id="PF22936"/>
    </source>
</evidence>
<dbReference type="STRING" id="906689.A0A2I0WEB6"/>
<dbReference type="CDD" id="cd09272">
    <property type="entry name" value="RNase_HI_RT_Ty1"/>
    <property type="match status" value="1"/>
</dbReference>
<gene>
    <name evidence="2" type="ORF">MA16_Dca022705</name>
</gene>
<evidence type="ECO:0000313" key="3">
    <source>
        <dbReference type="Proteomes" id="UP000233837"/>
    </source>
</evidence>
<protein>
    <submittedName>
        <fullName evidence="2">Retrovirus-related Pol polyprotein from transposon TNT 1-94</fullName>
    </submittedName>
</protein>
<proteinExistence type="predicted"/>
<reference evidence="2 3" key="1">
    <citation type="journal article" date="2016" name="Sci. Rep.">
        <title>The Dendrobium catenatum Lindl. genome sequence provides insights into polysaccharide synthase, floral development and adaptive evolution.</title>
        <authorList>
            <person name="Zhang G.Q."/>
            <person name="Xu Q."/>
            <person name="Bian C."/>
            <person name="Tsai W.C."/>
            <person name="Yeh C.M."/>
            <person name="Liu K.W."/>
            <person name="Yoshida K."/>
            <person name="Zhang L.S."/>
            <person name="Chang S.B."/>
            <person name="Chen F."/>
            <person name="Shi Y."/>
            <person name="Su Y.Y."/>
            <person name="Zhang Y.Q."/>
            <person name="Chen L.J."/>
            <person name="Yin Y."/>
            <person name="Lin M."/>
            <person name="Huang H."/>
            <person name="Deng H."/>
            <person name="Wang Z.W."/>
            <person name="Zhu S.L."/>
            <person name="Zhao X."/>
            <person name="Deng C."/>
            <person name="Niu S.C."/>
            <person name="Huang J."/>
            <person name="Wang M."/>
            <person name="Liu G.H."/>
            <person name="Yang H.J."/>
            <person name="Xiao X.J."/>
            <person name="Hsiao Y.Y."/>
            <person name="Wu W.L."/>
            <person name="Chen Y.Y."/>
            <person name="Mitsuda N."/>
            <person name="Ohme-Takagi M."/>
            <person name="Luo Y.B."/>
            <person name="Van de Peer Y."/>
            <person name="Liu Z.J."/>
        </authorList>
    </citation>
    <scope>NUCLEOTIDE SEQUENCE [LARGE SCALE GENOMIC DNA]</scope>
    <source>
        <tissue evidence="2">The whole plant</tissue>
    </source>
</reference>
<dbReference type="Pfam" id="PF22936">
    <property type="entry name" value="Pol_BBD"/>
    <property type="match status" value="1"/>
</dbReference>
<dbReference type="PANTHER" id="PTHR11439">
    <property type="entry name" value="GAG-POL-RELATED RETROTRANSPOSON"/>
    <property type="match status" value="1"/>
</dbReference>